<feature type="transmembrane region" description="Helical" evidence="1">
    <location>
        <begin position="214"/>
        <end position="234"/>
    </location>
</feature>
<keyword evidence="2" id="KW-0808">Transferase</keyword>
<dbReference type="GO" id="GO:0016020">
    <property type="term" value="C:membrane"/>
    <property type="evidence" value="ECO:0007669"/>
    <property type="project" value="InterPro"/>
</dbReference>
<accession>A0A5C4MK58</accession>
<dbReference type="GO" id="GO:0008654">
    <property type="term" value="P:phospholipid biosynthetic process"/>
    <property type="evidence" value="ECO:0007669"/>
    <property type="project" value="InterPro"/>
</dbReference>
<dbReference type="GO" id="GO:0016780">
    <property type="term" value="F:phosphotransferase activity, for other substituted phosphate groups"/>
    <property type="evidence" value="ECO:0007669"/>
    <property type="project" value="InterPro"/>
</dbReference>
<evidence type="ECO:0000313" key="2">
    <source>
        <dbReference type="EMBL" id="TNC46106.1"/>
    </source>
</evidence>
<dbReference type="InterPro" id="IPR000462">
    <property type="entry name" value="CDP-OH_P_trans"/>
</dbReference>
<dbReference type="Pfam" id="PF01066">
    <property type="entry name" value="CDP-OH_P_transf"/>
    <property type="match status" value="1"/>
</dbReference>
<organism evidence="2 4">
    <name type="scientific">Mumia zhuanghuii</name>
    <dbReference type="NCBI Taxonomy" id="2585211"/>
    <lineage>
        <taxon>Bacteria</taxon>
        <taxon>Bacillati</taxon>
        <taxon>Actinomycetota</taxon>
        <taxon>Actinomycetes</taxon>
        <taxon>Propionibacteriales</taxon>
        <taxon>Nocardioidaceae</taxon>
        <taxon>Mumia</taxon>
    </lineage>
</organism>
<gene>
    <name evidence="3" type="ORF">FHE65_06800</name>
    <name evidence="2" type="ORF">FHE65_13655</name>
</gene>
<dbReference type="InterPro" id="IPR043130">
    <property type="entry name" value="CDP-OH_PTrfase_TM_dom"/>
</dbReference>
<sequence length="277" mass="29614">MPDPATPRPSRPTLAEYRAIAQPPEVRSRRSAEHWVADLYLRDISPYVSRPLVRLGLSANAVTGLMILSGWFAAGSLLVPGLVGVVLAVLFGQLQMLLDCADGEVARWRGTLSPAGTFLDKIGHYTTESLIPIALGVRAAGGLPEMSDHYGWTTLGALLAVVILLNKSLNDFVHVSRAFSGLPRVPDSAEAAAPRPGLVARLRRLARFVPFHRLYHSVELTLFALVAAVVDLLAGDAWGGLAGTRTLVVVLLPLAMLAVVGHFLAIMASSRLRAPTP</sequence>
<dbReference type="RefSeq" id="WP_139085450.1">
    <property type="nucleotide sequence ID" value="NZ_VDFR01000032.1"/>
</dbReference>
<comment type="caution">
    <text evidence="2">The sequence shown here is derived from an EMBL/GenBank/DDBJ whole genome shotgun (WGS) entry which is preliminary data.</text>
</comment>
<feature type="transmembrane region" description="Helical" evidence="1">
    <location>
        <begin position="78"/>
        <end position="98"/>
    </location>
</feature>
<evidence type="ECO:0000313" key="3">
    <source>
        <dbReference type="EMBL" id="TNC48869.1"/>
    </source>
</evidence>
<dbReference type="Proteomes" id="UP000306740">
    <property type="component" value="Unassembled WGS sequence"/>
</dbReference>
<evidence type="ECO:0000313" key="4">
    <source>
        <dbReference type="Proteomes" id="UP000306740"/>
    </source>
</evidence>
<keyword evidence="1" id="KW-1133">Transmembrane helix</keyword>
<reference evidence="2 4" key="1">
    <citation type="submission" date="2019-05" db="EMBL/GenBank/DDBJ databases">
        <title>Mumia sp. nov., isolated from the intestinal contents of plateau pika (Ochotona curzoniae) in the Qinghai-Tibet plateau of China.</title>
        <authorList>
            <person name="Tian Z."/>
        </authorList>
    </citation>
    <scope>NUCLEOTIDE SEQUENCE [LARGE SCALE GENOMIC DNA]</scope>
    <source>
        <strain evidence="4">527</strain>
        <strain evidence="2">Z527</strain>
    </source>
</reference>
<dbReference type="EMBL" id="VDFR01000061">
    <property type="protein sequence ID" value="TNC46106.1"/>
    <property type="molecule type" value="Genomic_DNA"/>
</dbReference>
<feature type="transmembrane region" description="Helical" evidence="1">
    <location>
        <begin position="246"/>
        <end position="268"/>
    </location>
</feature>
<dbReference type="AlphaFoldDB" id="A0A5C4MK58"/>
<dbReference type="EMBL" id="VDFR01000032">
    <property type="protein sequence ID" value="TNC48869.1"/>
    <property type="molecule type" value="Genomic_DNA"/>
</dbReference>
<keyword evidence="1" id="KW-0472">Membrane</keyword>
<dbReference type="OrthoDB" id="7857679at2"/>
<name>A0A5C4MK58_9ACTN</name>
<protein>
    <submittedName>
        <fullName evidence="2">CDP-alcohol phosphatidyltransferase family protein</fullName>
    </submittedName>
</protein>
<evidence type="ECO:0000256" key="1">
    <source>
        <dbReference type="SAM" id="Phobius"/>
    </source>
</evidence>
<proteinExistence type="predicted"/>
<dbReference type="Gene3D" id="1.20.120.1760">
    <property type="match status" value="1"/>
</dbReference>
<keyword evidence="1" id="KW-0812">Transmembrane</keyword>